<proteinExistence type="predicted"/>
<protein>
    <recommendedName>
        <fullName evidence="2">TACO1/YebC-like second and third domain-containing protein</fullName>
    </recommendedName>
</protein>
<keyword evidence="1" id="KW-0175">Coiled coil</keyword>
<dbReference type="InterPro" id="IPR002876">
    <property type="entry name" value="Transcrip_reg_TACO1-like"/>
</dbReference>
<dbReference type="STRING" id="98765.A0A2R6PCU8"/>
<dbReference type="Gene3D" id="3.30.70.980">
    <property type="match status" value="2"/>
</dbReference>
<dbReference type="InterPro" id="IPR026564">
    <property type="entry name" value="Transcrip_reg_TACO1-like_dom3"/>
</dbReference>
<accession>A0A2R6PCU8</accession>
<reference evidence="3 4" key="1">
    <citation type="submission" date="2018-02" db="EMBL/GenBank/DDBJ databases">
        <title>Genome sequence of the basidiomycete white-rot fungus Phlebia centrifuga.</title>
        <authorList>
            <person name="Granchi Z."/>
            <person name="Peng M."/>
            <person name="de Vries R.P."/>
            <person name="Hilden K."/>
            <person name="Makela M.R."/>
            <person name="Grigoriev I."/>
            <person name="Riley R."/>
        </authorList>
    </citation>
    <scope>NUCLEOTIDE SEQUENCE [LARGE SCALE GENOMIC DNA]</scope>
    <source>
        <strain evidence="3 4">FBCC195</strain>
    </source>
</reference>
<evidence type="ECO:0000256" key="1">
    <source>
        <dbReference type="SAM" id="Coils"/>
    </source>
</evidence>
<feature type="coiled-coil region" evidence="1">
    <location>
        <begin position="132"/>
        <end position="159"/>
    </location>
</feature>
<sequence length="161" mass="17888">MAFGSVALIIECLTENPSRTAKFTRNVLAKHQAHVTPVAFLFQRKGAVRVAIQEGDDFDARLERLVDTALNAEAEDFEQDEPDEGSMEVEFICQPNALAKLTSAVTAPGVCEELVSNEYIYSPTDKVEPPSDEEAKETLARLLDELEEQTDTLRVWTNLDS</sequence>
<dbReference type="InterPro" id="IPR048300">
    <property type="entry name" value="TACO1_YebC-like_2nd/3rd_dom"/>
</dbReference>
<evidence type="ECO:0000313" key="4">
    <source>
        <dbReference type="Proteomes" id="UP000186601"/>
    </source>
</evidence>
<dbReference type="InterPro" id="IPR029072">
    <property type="entry name" value="YebC-like"/>
</dbReference>
<gene>
    <name evidence="3" type="ORF">PHLCEN_2v5032</name>
</gene>
<feature type="domain" description="TACO1/YebC-like second and third" evidence="2">
    <location>
        <begin position="1"/>
        <end position="159"/>
    </location>
</feature>
<name>A0A2R6PCU8_9APHY</name>
<dbReference type="PANTHER" id="PTHR12532:SF0">
    <property type="entry name" value="TRANSLATIONAL ACTIVATOR OF CYTOCHROME C OXIDASE 1"/>
    <property type="match status" value="1"/>
</dbReference>
<dbReference type="GO" id="GO:0005739">
    <property type="term" value="C:mitochondrion"/>
    <property type="evidence" value="ECO:0007669"/>
    <property type="project" value="TreeGrafter"/>
</dbReference>
<comment type="caution">
    <text evidence="3">The sequence shown here is derived from an EMBL/GenBank/DDBJ whole genome shotgun (WGS) entry which is preliminary data.</text>
</comment>
<dbReference type="OrthoDB" id="2017544at2759"/>
<evidence type="ECO:0000259" key="2">
    <source>
        <dbReference type="Pfam" id="PF01709"/>
    </source>
</evidence>
<organism evidence="3 4">
    <name type="scientific">Hermanssonia centrifuga</name>
    <dbReference type="NCBI Taxonomy" id="98765"/>
    <lineage>
        <taxon>Eukaryota</taxon>
        <taxon>Fungi</taxon>
        <taxon>Dikarya</taxon>
        <taxon>Basidiomycota</taxon>
        <taxon>Agaricomycotina</taxon>
        <taxon>Agaricomycetes</taxon>
        <taxon>Polyporales</taxon>
        <taxon>Meruliaceae</taxon>
        <taxon>Hermanssonia</taxon>
    </lineage>
</organism>
<dbReference type="PANTHER" id="PTHR12532">
    <property type="entry name" value="TRANSLATIONAL ACTIVATOR OF CYTOCHROME C OXIDASE 1"/>
    <property type="match status" value="1"/>
</dbReference>
<dbReference type="Proteomes" id="UP000186601">
    <property type="component" value="Unassembled WGS sequence"/>
</dbReference>
<dbReference type="AlphaFoldDB" id="A0A2R6PCU8"/>
<dbReference type="Pfam" id="PF01709">
    <property type="entry name" value="Transcrip_reg"/>
    <property type="match status" value="1"/>
</dbReference>
<keyword evidence="4" id="KW-1185">Reference proteome</keyword>
<evidence type="ECO:0000313" key="3">
    <source>
        <dbReference type="EMBL" id="PSR88883.1"/>
    </source>
</evidence>
<dbReference type="SUPFAM" id="SSF75625">
    <property type="entry name" value="YebC-like"/>
    <property type="match status" value="1"/>
</dbReference>
<dbReference type="EMBL" id="MLYV02000502">
    <property type="protein sequence ID" value="PSR88883.1"/>
    <property type="molecule type" value="Genomic_DNA"/>
</dbReference>